<reference evidence="1" key="1">
    <citation type="submission" date="2023-05" db="EMBL/GenBank/DDBJ databases">
        <authorList>
            <person name="Stuckert A."/>
        </authorList>
    </citation>
    <scope>NUCLEOTIDE SEQUENCE</scope>
</reference>
<gene>
    <name evidence="1" type="ORF">SPARVUS_LOCUS9752918</name>
</gene>
<dbReference type="EMBL" id="CATNWA010015408">
    <property type="protein sequence ID" value="CAI9583069.1"/>
    <property type="molecule type" value="Genomic_DNA"/>
</dbReference>
<sequence>MFLMKTLEIPKSPMSHRIEYPPPQKTINLESLIAKPQKSLLSQQKRIKVTPEPKKRVKRNLCF</sequence>
<name>A0ABN9EFS1_9NEOB</name>
<evidence type="ECO:0000313" key="2">
    <source>
        <dbReference type="Proteomes" id="UP001162483"/>
    </source>
</evidence>
<accession>A0ABN9EFS1</accession>
<keyword evidence="2" id="KW-1185">Reference proteome</keyword>
<proteinExistence type="predicted"/>
<evidence type="ECO:0000313" key="1">
    <source>
        <dbReference type="EMBL" id="CAI9583069.1"/>
    </source>
</evidence>
<protein>
    <submittedName>
        <fullName evidence="1">Uncharacterized protein</fullName>
    </submittedName>
</protein>
<dbReference type="Proteomes" id="UP001162483">
    <property type="component" value="Unassembled WGS sequence"/>
</dbReference>
<organism evidence="1 2">
    <name type="scientific">Staurois parvus</name>
    <dbReference type="NCBI Taxonomy" id="386267"/>
    <lineage>
        <taxon>Eukaryota</taxon>
        <taxon>Metazoa</taxon>
        <taxon>Chordata</taxon>
        <taxon>Craniata</taxon>
        <taxon>Vertebrata</taxon>
        <taxon>Euteleostomi</taxon>
        <taxon>Amphibia</taxon>
        <taxon>Batrachia</taxon>
        <taxon>Anura</taxon>
        <taxon>Neobatrachia</taxon>
        <taxon>Ranoidea</taxon>
        <taxon>Ranidae</taxon>
        <taxon>Staurois</taxon>
    </lineage>
</organism>
<comment type="caution">
    <text evidence="1">The sequence shown here is derived from an EMBL/GenBank/DDBJ whole genome shotgun (WGS) entry which is preliminary data.</text>
</comment>